<proteinExistence type="predicted"/>
<dbReference type="Proteomes" id="UP000485058">
    <property type="component" value="Unassembled WGS sequence"/>
</dbReference>
<dbReference type="EMBL" id="BLLF01000955">
    <property type="protein sequence ID" value="GFH16159.1"/>
    <property type="molecule type" value="Genomic_DNA"/>
</dbReference>
<protein>
    <submittedName>
        <fullName evidence="1">Uncharacterized protein</fullName>
    </submittedName>
</protein>
<feature type="non-terminal residue" evidence="1">
    <location>
        <position position="163"/>
    </location>
</feature>
<comment type="caution">
    <text evidence="1">The sequence shown here is derived from an EMBL/GenBank/DDBJ whole genome shotgun (WGS) entry which is preliminary data.</text>
</comment>
<keyword evidence="2" id="KW-1185">Reference proteome</keyword>
<name>A0A699ZA98_HAELA</name>
<dbReference type="AlphaFoldDB" id="A0A699ZA98"/>
<accession>A0A699ZA98</accession>
<organism evidence="1 2">
    <name type="scientific">Haematococcus lacustris</name>
    <name type="common">Green alga</name>
    <name type="synonym">Haematococcus pluvialis</name>
    <dbReference type="NCBI Taxonomy" id="44745"/>
    <lineage>
        <taxon>Eukaryota</taxon>
        <taxon>Viridiplantae</taxon>
        <taxon>Chlorophyta</taxon>
        <taxon>core chlorophytes</taxon>
        <taxon>Chlorophyceae</taxon>
        <taxon>CS clade</taxon>
        <taxon>Chlamydomonadales</taxon>
        <taxon>Haematococcaceae</taxon>
        <taxon>Haematococcus</taxon>
    </lineage>
</organism>
<gene>
    <name evidence="1" type="ORF">HaLaN_12529</name>
</gene>
<reference evidence="1 2" key="1">
    <citation type="submission" date="2020-02" db="EMBL/GenBank/DDBJ databases">
        <title>Draft genome sequence of Haematococcus lacustris strain NIES-144.</title>
        <authorList>
            <person name="Morimoto D."/>
            <person name="Nakagawa S."/>
            <person name="Yoshida T."/>
            <person name="Sawayama S."/>
        </authorList>
    </citation>
    <scope>NUCLEOTIDE SEQUENCE [LARGE SCALE GENOMIC DNA]</scope>
    <source>
        <strain evidence="1 2">NIES-144</strain>
    </source>
</reference>
<evidence type="ECO:0000313" key="2">
    <source>
        <dbReference type="Proteomes" id="UP000485058"/>
    </source>
</evidence>
<sequence length="163" mass="19194">MRSAWRHQWALKWITVAESGKGTREGHYWMPAADMTRCVPGAEPCCPLLAGWFNAAVEFWGKVTRGEIKLKDVNYFWMNFLWHQNVEKDPQWRAYWDGVPFLCCDDSDQSHGFREFIQNFEPGARVWRLNPPHVIKLSHHGKRDISRPNSTDYFAIQTSLRRL</sequence>
<evidence type="ECO:0000313" key="1">
    <source>
        <dbReference type="EMBL" id="GFH16159.1"/>
    </source>
</evidence>